<feature type="compositionally biased region" description="Low complexity" evidence="1">
    <location>
        <begin position="13"/>
        <end position="29"/>
    </location>
</feature>
<proteinExistence type="predicted"/>
<dbReference type="Proteomes" id="UP001057291">
    <property type="component" value="Unassembled WGS sequence"/>
</dbReference>
<organism evidence="2 3">
    <name type="scientific">Collibacillus ludicampi</name>
    <dbReference type="NCBI Taxonomy" id="2771369"/>
    <lineage>
        <taxon>Bacteria</taxon>
        <taxon>Bacillati</taxon>
        <taxon>Bacillota</taxon>
        <taxon>Bacilli</taxon>
        <taxon>Bacillales</taxon>
        <taxon>Alicyclobacillaceae</taxon>
        <taxon>Collibacillus</taxon>
    </lineage>
</organism>
<evidence type="ECO:0000313" key="2">
    <source>
        <dbReference type="EMBL" id="GIM45789.1"/>
    </source>
</evidence>
<reference evidence="2" key="1">
    <citation type="journal article" date="2023" name="Int. J. Syst. Evol. Microbiol.">
        <title>Collibacillus ludicampi gen. nov., sp. nov., a new soil bacterium of the family Alicyclobacillaceae.</title>
        <authorList>
            <person name="Jojima T."/>
            <person name="Ioku Y."/>
            <person name="Fukuta Y."/>
            <person name="Shirasaka N."/>
            <person name="Matsumura Y."/>
            <person name="Mori M."/>
        </authorList>
    </citation>
    <scope>NUCLEOTIDE SEQUENCE</scope>
    <source>
        <strain evidence="2">TP075</strain>
    </source>
</reference>
<gene>
    <name evidence="2" type="ORF">DNHGIG_13380</name>
</gene>
<evidence type="ECO:0000256" key="1">
    <source>
        <dbReference type="SAM" id="MobiDB-lite"/>
    </source>
</evidence>
<evidence type="ECO:0000313" key="3">
    <source>
        <dbReference type="Proteomes" id="UP001057291"/>
    </source>
</evidence>
<dbReference type="RefSeq" id="WP_282198962.1">
    <property type="nucleotide sequence ID" value="NZ_BOQE01000001.1"/>
</dbReference>
<dbReference type="AlphaFoldDB" id="A0AAV4LDJ9"/>
<accession>A0AAV4LDJ9</accession>
<sequence length="135" mass="15079">MAKKRKNTENKKATSAQTQQSGASGSQVGGVDLLKERLKNVNKGSLFDMINKVKNTTPEQWKDPENVKNMAKSFAEKFKIPVSEERLNAFVKAYKDATKGGEPTANVDELVKKYGKGKVDDQMLKEMKKMVNPKD</sequence>
<feature type="region of interest" description="Disordered" evidence="1">
    <location>
        <begin position="1"/>
        <end position="29"/>
    </location>
</feature>
<keyword evidence="3" id="KW-1185">Reference proteome</keyword>
<name>A0AAV4LDJ9_9BACL</name>
<protein>
    <submittedName>
        <fullName evidence="2">Uncharacterized protein</fullName>
    </submittedName>
</protein>
<comment type="caution">
    <text evidence="2">The sequence shown here is derived from an EMBL/GenBank/DDBJ whole genome shotgun (WGS) entry which is preliminary data.</text>
</comment>
<dbReference type="EMBL" id="BOQE01000001">
    <property type="protein sequence ID" value="GIM45789.1"/>
    <property type="molecule type" value="Genomic_DNA"/>
</dbReference>